<keyword evidence="2" id="KW-1185">Reference proteome</keyword>
<sequence length="140" mass="15579">MSYLRDISISYGDNPSSEPSDGIHTVDANNADINSGFGGKYVWLSPKWQSNTSDAVSNIRIIIQDNADGNYSDLAKGAGGDYRYLRLERDGSRKIKRIQLLRRKDEVDFGTVQALGFDGYSSDINKGRGGDYLYLVWNLS</sequence>
<organism evidence="1 2">
    <name type="scientific">Aspergillus coremiiformis</name>
    <dbReference type="NCBI Taxonomy" id="138285"/>
    <lineage>
        <taxon>Eukaryota</taxon>
        <taxon>Fungi</taxon>
        <taxon>Dikarya</taxon>
        <taxon>Ascomycota</taxon>
        <taxon>Pezizomycotina</taxon>
        <taxon>Eurotiomycetes</taxon>
        <taxon>Eurotiomycetidae</taxon>
        <taxon>Eurotiales</taxon>
        <taxon>Aspergillaceae</taxon>
        <taxon>Aspergillus</taxon>
        <taxon>Aspergillus subgen. Circumdati</taxon>
    </lineage>
</organism>
<dbReference type="EMBL" id="ML739138">
    <property type="protein sequence ID" value="KAE8352222.1"/>
    <property type="molecule type" value="Genomic_DNA"/>
</dbReference>
<evidence type="ECO:0000313" key="1">
    <source>
        <dbReference type="EMBL" id="KAE8352222.1"/>
    </source>
</evidence>
<dbReference type="OrthoDB" id="1046782at2759"/>
<name>A0A5N6Z3H1_9EURO</name>
<gene>
    <name evidence="1" type="ORF">BDV28DRAFT_5583</name>
</gene>
<dbReference type="AlphaFoldDB" id="A0A5N6Z3H1"/>
<protein>
    <submittedName>
        <fullName evidence="1">Uncharacterized protein</fullName>
    </submittedName>
</protein>
<dbReference type="Proteomes" id="UP000327118">
    <property type="component" value="Unassembled WGS sequence"/>
</dbReference>
<reference evidence="2" key="1">
    <citation type="submission" date="2019-04" db="EMBL/GenBank/DDBJ databases">
        <title>Friends and foes A comparative genomics studyof 23 Aspergillus species from section Flavi.</title>
        <authorList>
            <consortium name="DOE Joint Genome Institute"/>
            <person name="Kjaerbolling I."/>
            <person name="Vesth T."/>
            <person name="Frisvad J.C."/>
            <person name="Nybo J.L."/>
            <person name="Theobald S."/>
            <person name="Kildgaard S."/>
            <person name="Isbrandt T."/>
            <person name="Kuo A."/>
            <person name="Sato A."/>
            <person name="Lyhne E.K."/>
            <person name="Kogle M.E."/>
            <person name="Wiebenga A."/>
            <person name="Kun R.S."/>
            <person name="Lubbers R.J."/>
            <person name="Makela M.R."/>
            <person name="Barry K."/>
            <person name="Chovatia M."/>
            <person name="Clum A."/>
            <person name="Daum C."/>
            <person name="Haridas S."/>
            <person name="He G."/>
            <person name="LaButti K."/>
            <person name="Lipzen A."/>
            <person name="Mondo S."/>
            <person name="Riley R."/>
            <person name="Salamov A."/>
            <person name="Simmons B.A."/>
            <person name="Magnuson J.K."/>
            <person name="Henrissat B."/>
            <person name="Mortensen U.H."/>
            <person name="Larsen T.O."/>
            <person name="Devries R.P."/>
            <person name="Grigoriev I.V."/>
            <person name="Machida M."/>
            <person name="Baker S.E."/>
            <person name="Andersen M.R."/>
        </authorList>
    </citation>
    <scope>NUCLEOTIDE SEQUENCE [LARGE SCALE GENOMIC DNA]</scope>
    <source>
        <strain evidence="2">CBS 553.77</strain>
    </source>
</reference>
<evidence type="ECO:0000313" key="2">
    <source>
        <dbReference type="Proteomes" id="UP000327118"/>
    </source>
</evidence>
<accession>A0A5N6Z3H1</accession>
<dbReference type="Gene3D" id="2.100.10.50">
    <property type="match status" value="1"/>
</dbReference>
<proteinExistence type="predicted"/>